<dbReference type="InterPro" id="IPR003609">
    <property type="entry name" value="Pan_app"/>
</dbReference>
<dbReference type="CDD" id="cd01099">
    <property type="entry name" value="PAN_AP_HGF"/>
    <property type="match status" value="1"/>
</dbReference>
<proteinExistence type="predicted"/>
<feature type="region of interest" description="Disordered" evidence="1">
    <location>
        <begin position="49"/>
        <end position="70"/>
    </location>
</feature>
<dbReference type="EMBL" id="KI657809">
    <property type="protein sequence ID" value="ETN85092.1"/>
    <property type="molecule type" value="Genomic_DNA"/>
</dbReference>
<feature type="domain" description="Apple" evidence="2">
    <location>
        <begin position="207"/>
        <end position="293"/>
    </location>
</feature>
<evidence type="ECO:0000313" key="3">
    <source>
        <dbReference type="EMBL" id="ETN85092.1"/>
    </source>
</evidence>
<dbReference type="InterPro" id="IPR052774">
    <property type="entry name" value="Celegans_DevNeuronal_Protein"/>
</dbReference>
<dbReference type="SUPFAM" id="SSF57414">
    <property type="entry name" value="Hairpin loop containing domain-like"/>
    <property type="match status" value="2"/>
</dbReference>
<organism evidence="3 4">
    <name type="scientific">Necator americanus</name>
    <name type="common">Human hookworm</name>
    <dbReference type="NCBI Taxonomy" id="51031"/>
    <lineage>
        <taxon>Eukaryota</taxon>
        <taxon>Metazoa</taxon>
        <taxon>Ecdysozoa</taxon>
        <taxon>Nematoda</taxon>
        <taxon>Chromadorea</taxon>
        <taxon>Rhabditida</taxon>
        <taxon>Rhabditina</taxon>
        <taxon>Rhabditomorpha</taxon>
        <taxon>Strongyloidea</taxon>
        <taxon>Ancylostomatidae</taxon>
        <taxon>Bunostominae</taxon>
        <taxon>Necator</taxon>
    </lineage>
</organism>
<dbReference type="Pfam" id="PF00024">
    <property type="entry name" value="PAN_1"/>
    <property type="match status" value="2"/>
</dbReference>
<dbReference type="PROSITE" id="PS50948">
    <property type="entry name" value="PAN"/>
    <property type="match status" value="2"/>
</dbReference>
<gene>
    <name evidence="3" type="ORF">NECAME_16914</name>
</gene>
<dbReference type="GO" id="GO:0009653">
    <property type="term" value="P:anatomical structure morphogenesis"/>
    <property type="evidence" value="ECO:0007669"/>
    <property type="project" value="TreeGrafter"/>
</dbReference>
<name>W2TVL3_NECAM</name>
<evidence type="ECO:0000313" key="4">
    <source>
        <dbReference type="Proteomes" id="UP000053676"/>
    </source>
</evidence>
<dbReference type="SMART" id="SM00473">
    <property type="entry name" value="PAN_AP"/>
    <property type="match status" value="2"/>
</dbReference>
<dbReference type="OrthoDB" id="5855977at2759"/>
<feature type="domain" description="Apple" evidence="2">
    <location>
        <begin position="302"/>
        <end position="388"/>
    </location>
</feature>
<dbReference type="PANTHER" id="PTHR47327">
    <property type="entry name" value="FI18240P1-RELATED"/>
    <property type="match status" value="1"/>
</dbReference>
<sequence length="434" mass="48845">MMDKKHSASSFVLYNQLQENTVHLHGTVCEAFGECHFAKPVDEFPPPSTFEDSFAASSKQQPPETAKDGHILHNYFQKKREKLDKKLNKYASPPKHLVCDLFAHVGDQAPARLLKFQSRDYFEPTHAYQCMNFPISSTTTTHVPTTIKTTTVALLPARPTLPVDHIVARATKVDRREDSEKIVKAKEVNELTKQNHSSATSAARSYCPSGKRISFLRTEGFELYKNDDITLPVTHVDECVVACERNIVSGQALDCRSFDYSSSSCSFSSETAVPVGNGQLKQRDDSYYYEKICVAESAVKNCSPTFTRFPQMVLVGFAEAVADAASFESCFEYCLDSHATFGFNCSSGMYFFEEAQLNCVLNSEDRHTQKDLFTEENTDIVDYFEIGCQEPRGKARMRAAKTFGESHIKFITRPLSERLLNLCSLGYKYRVLGE</sequence>
<evidence type="ECO:0000256" key="1">
    <source>
        <dbReference type="SAM" id="MobiDB-lite"/>
    </source>
</evidence>
<dbReference type="Proteomes" id="UP000053676">
    <property type="component" value="Unassembled WGS sequence"/>
</dbReference>
<protein>
    <submittedName>
        <fullName evidence="3">PAN domain protein</fullName>
    </submittedName>
</protein>
<dbReference type="AlphaFoldDB" id="W2TVL3"/>
<keyword evidence="4" id="KW-1185">Reference proteome</keyword>
<evidence type="ECO:0000259" key="2">
    <source>
        <dbReference type="PROSITE" id="PS50948"/>
    </source>
</evidence>
<dbReference type="KEGG" id="nai:NECAME_16914"/>
<dbReference type="PANTHER" id="PTHR47327:SF1">
    <property type="entry name" value="RE15579P"/>
    <property type="match status" value="1"/>
</dbReference>
<dbReference type="Gene3D" id="3.50.4.10">
    <property type="entry name" value="Hepatocyte Growth Factor"/>
    <property type="match status" value="2"/>
</dbReference>
<reference evidence="4" key="1">
    <citation type="journal article" date="2014" name="Nat. Genet.">
        <title>Genome of the human hookworm Necator americanus.</title>
        <authorList>
            <person name="Tang Y.T."/>
            <person name="Gao X."/>
            <person name="Rosa B.A."/>
            <person name="Abubucker S."/>
            <person name="Hallsworth-Pepin K."/>
            <person name="Martin J."/>
            <person name="Tyagi R."/>
            <person name="Heizer E."/>
            <person name="Zhang X."/>
            <person name="Bhonagiri-Palsikar V."/>
            <person name="Minx P."/>
            <person name="Warren W.C."/>
            <person name="Wang Q."/>
            <person name="Zhan B."/>
            <person name="Hotez P.J."/>
            <person name="Sternberg P.W."/>
            <person name="Dougall A."/>
            <person name="Gaze S.T."/>
            <person name="Mulvenna J."/>
            <person name="Sotillo J."/>
            <person name="Ranganathan S."/>
            <person name="Rabelo E.M."/>
            <person name="Wilson R.K."/>
            <person name="Felgner P.L."/>
            <person name="Bethony J."/>
            <person name="Hawdon J.M."/>
            <person name="Gasser R.B."/>
            <person name="Loukas A."/>
            <person name="Mitreva M."/>
        </authorList>
    </citation>
    <scope>NUCLEOTIDE SEQUENCE [LARGE SCALE GENOMIC DNA]</scope>
</reference>
<accession>W2TVL3</accession>